<keyword evidence="1" id="KW-0560">Oxidoreductase</keyword>
<name>A0ACC3AK72_9EURO</name>
<evidence type="ECO:0000313" key="2">
    <source>
        <dbReference type="Proteomes" id="UP001172386"/>
    </source>
</evidence>
<keyword evidence="2" id="KW-1185">Reference proteome</keyword>
<comment type="caution">
    <text evidence="1">The sequence shown here is derived from an EMBL/GenBank/DDBJ whole genome shotgun (WGS) entry which is preliminary data.</text>
</comment>
<accession>A0ACC3AK72</accession>
<dbReference type="EMBL" id="JAPDRQ010000005">
    <property type="protein sequence ID" value="KAJ9663979.1"/>
    <property type="molecule type" value="Genomic_DNA"/>
</dbReference>
<organism evidence="1 2">
    <name type="scientific">Neophaeococcomyces mojaviensis</name>
    <dbReference type="NCBI Taxonomy" id="3383035"/>
    <lineage>
        <taxon>Eukaryota</taxon>
        <taxon>Fungi</taxon>
        <taxon>Dikarya</taxon>
        <taxon>Ascomycota</taxon>
        <taxon>Pezizomycotina</taxon>
        <taxon>Eurotiomycetes</taxon>
        <taxon>Chaetothyriomycetidae</taxon>
        <taxon>Chaetothyriales</taxon>
        <taxon>Chaetothyriales incertae sedis</taxon>
        <taxon>Neophaeococcomyces</taxon>
    </lineage>
</organism>
<evidence type="ECO:0000313" key="1">
    <source>
        <dbReference type="EMBL" id="KAJ9663979.1"/>
    </source>
</evidence>
<proteinExistence type="predicted"/>
<sequence>MSLHKRKPSKSSTAEAPHGYEFGGPLGAFGITFGLPVLVYSFFFLCNDVSGCPAPALLSPNTLTLDKLKAQTPWPEDGLWGLHDTKVTLWVSAYYFLSLFLYFLLPGEEVEGQQLACGGRHMYKFNSFESALVILGGLAVGTAMHGSSFVVWTYIWDNLIQILTANMLIATSTAVFVYLRSFSVPPPTQPNPENRELAKGGHTGNILYDFFIGRELNPRIILPDWIPFGIGSQVIDIKVFNEMRPGLLGWLILDLAFIAAQHRTYGYVTDSIILITAFQSLYVMDALYMEGAITTTMDITTDGFGYMLSFGDLIWVPFFYSQQARYLAVYPLQLGLLGIAGILAVQSLGYYLFRSANNQKNRFRQNPDDERVKHLTYMETAAGSRLLTSGWWGTARHINYLGDWIMSFSYCLPTGVAGYIVHHYTNPVTGKVHTEVEQGDARGWGMIFTYLYIVYFGVLLVHREMRDEEKCRRKYGKDWDRYCELVRWRILPGIY</sequence>
<reference evidence="1" key="1">
    <citation type="submission" date="2022-10" db="EMBL/GenBank/DDBJ databases">
        <title>Culturing micro-colonial fungi from biological soil crusts in the Mojave desert and describing Neophaeococcomyces mojavensis, and introducing the new genera and species Taxawa tesnikishii.</title>
        <authorList>
            <person name="Kurbessoian T."/>
            <person name="Stajich J.E."/>
        </authorList>
    </citation>
    <scope>NUCLEOTIDE SEQUENCE</scope>
    <source>
        <strain evidence="1">JES_112</strain>
    </source>
</reference>
<gene>
    <name evidence="1" type="primary">ERG24</name>
    <name evidence="1" type="ORF">H2198_000482</name>
</gene>
<dbReference type="EC" id="1.3.1.70" evidence="1"/>
<dbReference type="Proteomes" id="UP001172386">
    <property type="component" value="Unassembled WGS sequence"/>
</dbReference>
<protein>
    <submittedName>
        <fullName evidence="1">Erg24, C-14 sterol reductase</fullName>
        <ecNumber evidence="1">1.3.1.70</ecNumber>
    </submittedName>
</protein>